<organism evidence="2 3">
    <name type="scientific">Glaciimonas immobilis</name>
    <dbReference type="NCBI Taxonomy" id="728004"/>
    <lineage>
        <taxon>Bacteria</taxon>
        <taxon>Pseudomonadati</taxon>
        <taxon>Pseudomonadota</taxon>
        <taxon>Betaproteobacteria</taxon>
        <taxon>Burkholderiales</taxon>
        <taxon>Oxalobacteraceae</taxon>
        <taxon>Glaciimonas</taxon>
    </lineage>
</organism>
<protein>
    <submittedName>
        <fullName evidence="2">Uncharacterized protein</fullName>
    </submittedName>
</protein>
<gene>
    <name evidence="2" type="ORF">HNR39_002285</name>
</gene>
<keyword evidence="3" id="KW-1185">Reference proteome</keyword>
<keyword evidence="1" id="KW-0812">Transmembrane</keyword>
<accession>A0A840RVC8</accession>
<name>A0A840RVC8_9BURK</name>
<feature type="transmembrane region" description="Helical" evidence="1">
    <location>
        <begin position="6"/>
        <end position="27"/>
    </location>
</feature>
<evidence type="ECO:0000256" key="1">
    <source>
        <dbReference type="SAM" id="Phobius"/>
    </source>
</evidence>
<evidence type="ECO:0000313" key="2">
    <source>
        <dbReference type="EMBL" id="MBB5200450.1"/>
    </source>
</evidence>
<dbReference type="AlphaFoldDB" id="A0A840RVC8"/>
<dbReference type="EMBL" id="JACHHQ010000004">
    <property type="protein sequence ID" value="MBB5200450.1"/>
    <property type="molecule type" value="Genomic_DNA"/>
</dbReference>
<comment type="caution">
    <text evidence="2">The sequence shown here is derived from an EMBL/GenBank/DDBJ whole genome shotgun (WGS) entry which is preliminary data.</text>
</comment>
<keyword evidence="1" id="KW-1133">Transmembrane helix</keyword>
<keyword evidence="1" id="KW-0472">Membrane</keyword>
<dbReference type="Proteomes" id="UP000571084">
    <property type="component" value="Unassembled WGS sequence"/>
</dbReference>
<reference evidence="2 3" key="1">
    <citation type="submission" date="2020-08" db="EMBL/GenBank/DDBJ databases">
        <title>Genomic Encyclopedia of Type Strains, Phase IV (KMG-IV): sequencing the most valuable type-strain genomes for metagenomic binning, comparative biology and taxonomic classification.</title>
        <authorList>
            <person name="Goeker M."/>
        </authorList>
    </citation>
    <scope>NUCLEOTIDE SEQUENCE [LARGE SCALE GENOMIC DNA]</scope>
    <source>
        <strain evidence="2 3">DSM 23240</strain>
    </source>
</reference>
<proteinExistence type="predicted"/>
<sequence length="71" mass="7879">MGRKLPTFINLTDIVCHAVSIMGGLLYDLRSKPMRRIQQKSTPRLTPITSAIAGNIWSSPIISKPPDKFIS</sequence>
<evidence type="ECO:0000313" key="3">
    <source>
        <dbReference type="Proteomes" id="UP000571084"/>
    </source>
</evidence>